<dbReference type="Pfam" id="PF03328">
    <property type="entry name" value="HpcH_HpaI"/>
    <property type="match status" value="1"/>
</dbReference>
<dbReference type="GO" id="GO:0016832">
    <property type="term" value="F:aldehyde-lyase activity"/>
    <property type="evidence" value="ECO:0007669"/>
    <property type="project" value="TreeGrafter"/>
</dbReference>
<proteinExistence type="inferred from homology"/>
<dbReference type="KEGG" id="amob:HG15A2_37390"/>
<dbReference type="AlphaFoldDB" id="A0A517MZU4"/>
<feature type="domain" description="HpcH/HpaI aldolase/citrate lyase" evidence="5">
    <location>
        <begin position="35"/>
        <end position="238"/>
    </location>
</feature>
<accession>A0A517MZU4</accession>
<dbReference type="InterPro" id="IPR005000">
    <property type="entry name" value="Aldolase/citrate-lyase_domain"/>
</dbReference>
<protein>
    <submittedName>
        <fullName evidence="6">4-hydroxy-2-oxovalerate aldolase</fullName>
        <ecNumber evidence="6">4.1.3.39</ecNumber>
    </submittedName>
</protein>
<name>A0A517MZU4_9BACT</name>
<evidence type="ECO:0000256" key="1">
    <source>
        <dbReference type="ARBA" id="ARBA00005568"/>
    </source>
</evidence>
<reference evidence="6 7" key="1">
    <citation type="submission" date="2019-02" db="EMBL/GenBank/DDBJ databases">
        <title>Deep-cultivation of Planctomycetes and their phenomic and genomic characterization uncovers novel biology.</title>
        <authorList>
            <person name="Wiegand S."/>
            <person name="Jogler M."/>
            <person name="Boedeker C."/>
            <person name="Pinto D."/>
            <person name="Vollmers J."/>
            <person name="Rivas-Marin E."/>
            <person name="Kohn T."/>
            <person name="Peeters S.H."/>
            <person name="Heuer A."/>
            <person name="Rast P."/>
            <person name="Oberbeckmann S."/>
            <person name="Bunk B."/>
            <person name="Jeske O."/>
            <person name="Meyerdierks A."/>
            <person name="Storesund J.E."/>
            <person name="Kallscheuer N."/>
            <person name="Luecker S."/>
            <person name="Lage O.M."/>
            <person name="Pohl T."/>
            <person name="Merkel B.J."/>
            <person name="Hornburger P."/>
            <person name="Mueller R.-W."/>
            <person name="Bruemmer F."/>
            <person name="Labrenz M."/>
            <person name="Spormann A.M."/>
            <person name="Op den Camp H."/>
            <person name="Overmann J."/>
            <person name="Amann R."/>
            <person name="Jetten M.S.M."/>
            <person name="Mascher T."/>
            <person name="Medema M.H."/>
            <person name="Devos D.P."/>
            <person name="Kaster A.-K."/>
            <person name="Ovreas L."/>
            <person name="Rohde M."/>
            <person name="Galperin M.Y."/>
            <person name="Jogler C."/>
        </authorList>
    </citation>
    <scope>NUCLEOTIDE SEQUENCE [LARGE SCALE GENOMIC DNA]</scope>
    <source>
        <strain evidence="6 7">HG15A2</strain>
    </source>
</reference>
<dbReference type="EC" id="4.1.3.39" evidence="6"/>
<dbReference type="PANTHER" id="PTHR30502:SF0">
    <property type="entry name" value="PHOSPHOENOLPYRUVATE CARBOXYLASE FAMILY PROTEIN"/>
    <property type="match status" value="1"/>
</dbReference>
<dbReference type="EMBL" id="CP036263">
    <property type="protein sequence ID" value="QDT00403.1"/>
    <property type="molecule type" value="Genomic_DNA"/>
</dbReference>
<dbReference type="SUPFAM" id="SSF51621">
    <property type="entry name" value="Phosphoenolpyruvate/pyruvate domain"/>
    <property type="match status" value="1"/>
</dbReference>
<dbReference type="PANTHER" id="PTHR30502">
    <property type="entry name" value="2-KETO-3-DEOXY-L-RHAMNONATE ALDOLASE"/>
    <property type="match status" value="1"/>
</dbReference>
<dbReference type="GO" id="GO:0046872">
    <property type="term" value="F:metal ion binding"/>
    <property type="evidence" value="ECO:0007669"/>
    <property type="project" value="UniProtKB-KW"/>
</dbReference>
<gene>
    <name evidence="6" type="primary">bphF</name>
    <name evidence="6" type="ORF">HG15A2_37390</name>
</gene>
<feature type="region of interest" description="Disordered" evidence="4">
    <location>
        <begin position="255"/>
        <end position="276"/>
    </location>
</feature>
<dbReference type="InterPro" id="IPR050251">
    <property type="entry name" value="HpcH-HpaI_aldolase"/>
</dbReference>
<dbReference type="OrthoDB" id="86160at2"/>
<dbReference type="Gene3D" id="3.20.20.60">
    <property type="entry name" value="Phosphoenolpyruvate-binding domains"/>
    <property type="match status" value="1"/>
</dbReference>
<organism evidence="6 7">
    <name type="scientific">Adhaeretor mobilis</name>
    <dbReference type="NCBI Taxonomy" id="1930276"/>
    <lineage>
        <taxon>Bacteria</taxon>
        <taxon>Pseudomonadati</taxon>
        <taxon>Planctomycetota</taxon>
        <taxon>Planctomycetia</taxon>
        <taxon>Pirellulales</taxon>
        <taxon>Lacipirellulaceae</taxon>
        <taxon>Adhaeretor</taxon>
    </lineage>
</organism>
<dbReference type="InterPro" id="IPR015813">
    <property type="entry name" value="Pyrv/PenolPyrv_kinase-like_dom"/>
</dbReference>
<evidence type="ECO:0000256" key="4">
    <source>
        <dbReference type="SAM" id="MobiDB-lite"/>
    </source>
</evidence>
<keyword evidence="2" id="KW-0479">Metal-binding</keyword>
<evidence type="ECO:0000256" key="3">
    <source>
        <dbReference type="ARBA" id="ARBA00023239"/>
    </source>
</evidence>
<dbReference type="GO" id="GO:0008701">
    <property type="term" value="F:4-hydroxy-2-oxovalerate aldolase activity"/>
    <property type="evidence" value="ECO:0007669"/>
    <property type="project" value="UniProtKB-EC"/>
</dbReference>
<sequence length="276" mass="29836">MTSRTNQLSERLRNKEPLLGFYYGYPAEGILETIGPGWDFVWIDGQHGQLSFGDALSAVRAASWLGLETVLRVPTHDPGLLSQYADTAPSAMMIPQVDSAEMATAIVRALRFPPQGNRSYGGRRVIDVNGHDYYRSSEPLIMAQIESRIGLKNVEQIVAVDGIDGLFFGCDDFKLSLGLPIETCAAENESIQIARGNTARAAQSADKWSGTSIGVSELSAHLDMGYQLLAIGSDVGFLRQGSRQALNEGRSILHKSSAEESADGDRVQTASNTVNS</sequence>
<evidence type="ECO:0000259" key="5">
    <source>
        <dbReference type="Pfam" id="PF03328"/>
    </source>
</evidence>
<evidence type="ECO:0000256" key="2">
    <source>
        <dbReference type="ARBA" id="ARBA00022723"/>
    </source>
</evidence>
<keyword evidence="7" id="KW-1185">Reference proteome</keyword>
<dbReference type="GO" id="GO:0005737">
    <property type="term" value="C:cytoplasm"/>
    <property type="evidence" value="ECO:0007669"/>
    <property type="project" value="TreeGrafter"/>
</dbReference>
<evidence type="ECO:0000313" key="6">
    <source>
        <dbReference type="EMBL" id="QDT00403.1"/>
    </source>
</evidence>
<dbReference type="RefSeq" id="WP_145061880.1">
    <property type="nucleotide sequence ID" value="NZ_CP036263.1"/>
</dbReference>
<evidence type="ECO:0000313" key="7">
    <source>
        <dbReference type="Proteomes" id="UP000319852"/>
    </source>
</evidence>
<comment type="similarity">
    <text evidence="1">Belongs to the HpcH/HpaI aldolase family.</text>
</comment>
<keyword evidence="3 6" id="KW-0456">Lyase</keyword>
<dbReference type="InterPro" id="IPR040442">
    <property type="entry name" value="Pyrv_kinase-like_dom_sf"/>
</dbReference>
<dbReference type="Proteomes" id="UP000319852">
    <property type="component" value="Chromosome"/>
</dbReference>